<dbReference type="InterPro" id="IPR042099">
    <property type="entry name" value="ANL_N_sf"/>
</dbReference>
<dbReference type="AlphaFoldDB" id="A0A6B0YQR2"/>
<dbReference type="NCBIfam" id="NF004837">
    <property type="entry name" value="PRK06187.1"/>
    <property type="match status" value="1"/>
</dbReference>
<dbReference type="PROSITE" id="PS00455">
    <property type="entry name" value="AMP_BINDING"/>
    <property type="match status" value="1"/>
</dbReference>
<organism evidence="7">
    <name type="scientific">Caldilineaceae bacterium SB0664_bin_27</name>
    <dbReference type="NCBI Taxonomy" id="2605260"/>
    <lineage>
        <taxon>Bacteria</taxon>
        <taxon>Bacillati</taxon>
        <taxon>Chloroflexota</taxon>
        <taxon>Caldilineae</taxon>
        <taxon>Caldilineales</taxon>
        <taxon>Caldilineaceae</taxon>
    </lineage>
</organism>
<dbReference type="PANTHER" id="PTHR43859:SF4">
    <property type="entry name" value="BUTANOATE--COA LIGASE AAE1-RELATED"/>
    <property type="match status" value="1"/>
</dbReference>
<feature type="domain" description="AMP-binding enzyme C-terminal" evidence="6">
    <location>
        <begin position="452"/>
        <end position="528"/>
    </location>
</feature>
<dbReference type="Pfam" id="PF00501">
    <property type="entry name" value="AMP-binding"/>
    <property type="match status" value="1"/>
</dbReference>
<sequence length="542" mass="59857">MLTGLMMDYQLTIDRVLEHGNRLYPSKKVKTKQPDGMLHEYSYRDLFGRVKRLCNVLKGLGVQPGDRVGTFAWNNYQHVELYFGAPGAGAVVHTLNIRLFPDQLAYIINHAEDKAIFIDATLLPLMEGLGDKISGVEHFVLFNGDKGGAEASLPGQVHDYETLMAAAEDEYVWQVEGENQAMGLCYTSGTTGHPKGALYSHRSMYLHTVGSCQAAALGLTENDVVMPVVPQFHAMAWGLPFAAVNVGADLVMPGPHMQPAALAELIETERVTVAAGVPTIWNGLYHDLKQRPRDISCIRALVVGGSAMPRSLIEAYEKELGVNVVHAWGMTEMSPLGTVSKLLSHHQALPQEERWDVKARQGYPISGVDMRIMDDAGQELPWDGETFGELQVRGPWVAQAYYNLEGGDDSFTEDGWFRTGDVVTISADGFMSITDRTKDLVKSGGEWISSVELENLLMAHPQVLEAAVIAVPHERWGERPLAVVVPTDDETPPGAEELRQFMEPQVARWWLPDGYEFIDEIPKTGTGKFDKKVLRERFGGGV</sequence>
<dbReference type="GO" id="GO:0006631">
    <property type="term" value="P:fatty acid metabolic process"/>
    <property type="evidence" value="ECO:0007669"/>
    <property type="project" value="UniProtKB-KW"/>
</dbReference>
<keyword evidence="3" id="KW-0276">Fatty acid metabolism</keyword>
<comment type="caution">
    <text evidence="7">The sequence shown here is derived from an EMBL/GenBank/DDBJ whole genome shotgun (WGS) entry which is preliminary data.</text>
</comment>
<dbReference type="EMBL" id="VXRG01000036">
    <property type="protein sequence ID" value="MXY92541.1"/>
    <property type="molecule type" value="Genomic_DNA"/>
</dbReference>
<name>A0A6B0YQR2_9CHLR</name>
<dbReference type="Gene3D" id="3.40.50.12780">
    <property type="entry name" value="N-terminal domain of ligase-like"/>
    <property type="match status" value="1"/>
</dbReference>
<dbReference type="PANTHER" id="PTHR43859">
    <property type="entry name" value="ACYL-ACTIVATING ENZYME"/>
    <property type="match status" value="1"/>
</dbReference>
<reference evidence="7" key="1">
    <citation type="submission" date="2019-09" db="EMBL/GenBank/DDBJ databases">
        <title>Characterisation of the sponge microbiome using genome-centric metagenomics.</title>
        <authorList>
            <person name="Engelberts J.P."/>
            <person name="Robbins S.J."/>
            <person name="De Goeij J.M."/>
            <person name="Aranda M."/>
            <person name="Bell S.C."/>
            <person name="Webster N.S."/>
        </authorList>
    </citation>
    <scope>NUCLEOTIDE SEQUENCE</scope>
    <source>
        <strain evidence="7">SB0664_bin_27</strain>
    </source>
</reference>
<dbReference type="CDD" id="cd12119">
    <property type="entry name" value="ttLC_FACS_AlkK_like"/>
    <property type="match status" value="1"/>
</dbReference>
<dbReference type="SUPFAM" id="SSF56801">
    <property type="entry name" value="Acetyl-CoA synthetase-like"/>
    <property type="match status" value="1"/>
</dbReference>
<evidence type="ECO:0000313" key="7">
    <source>
        <dbReference type="EMBL" id="MXY92541.1"/>
    </source>
</evidence>
<comment type="similarity">
    <text evidence="1">Belongs to the ATP-dependent AMP-binding enzyme family.</text>
</comment>
<dbReference type="InterPro" id="IPR025110">
    <property type="entry name" value="AMP-bd_C"/>
</dbReference>
<dbReference type="FunFam" id="3.30.300.30:FF:000008">
    <property type="entry name" value="2,3-dihydroxybenzoate-AMP ligase"/>
    <property type="match status" value="1"/>
</dbReference>
<evidence type="ECO:0000256" key="4">
    <source>
        <dbReference type="ARBA" id="ARBA00023098"/>
    </source>
</evidence>
<dbReference type="InterPro" id="IPR045851">
    <property type="entry name" value="AMP-bd_C_sf"/>
</dbReference>
<dbReference type="Pfam" id="PF13193">
    <property type="entry name" value="AMP-binding_C"/>
    <property type="match status" value="1"/>
</dbReference>
<dbReference type="InterPro" id="IPR000873">
    <property type="entry name" value="AMP-dep_synth/lig_dom"/>
</dbReference>
<dbReference type="GO" id="GO:0016874">
    <property type="term" value="F:ligase activity"/>
    <property type="evidence" value="ECO:0007669"/>
    <property type="project" value="UniProtKB-KW"/>
</dbReference>
<dbReference type="InterPro" id="IPR020845">
    <property type="entry name" value="AMP-binding_CS"/>
</dbReference>
<keyword evidence="2 7" id="KW-0436">Ligase</keyword>
<protein>
    <submittedName>
        <fullName evidence="7">Long-chain fatty acid--CoA ligase</fullName>
    </submittedName>
</protein>
<evidence type="ECO:0000259" key="6">
    <source>
        <dbReference type="Pfam" id="PF13193"/>
    </source>
</evidence>
<evidence type="ECO:0000256" key="2">
    <source>
        <dbReference type="ARBA" id="ARBA00022598"/>
    </source>
</evidence>
<feature type="domain" description="AMP-dependent synthetase/ligase" evidence="5">
    <location>
        <begin position="39"/>
        <end position="402"/>
    </location>
</feature>
<dbReference type="Gene3D" id="3.30.300.30">
    <property type="match status" value="1"/>
</dbReference>
<evidence type="ECO:0000256" key="1">
    <source>
        <dbReference type="ARBA" id="ARBA00006432"/>
    </source>
</evidence>
<evidence type="ECO:0000259" key="5">
    <source>
        <dbReference type="Pfam" id="PF00501"/>
    </source>
</evidence>
<evidence type="ECO:0000256" key="3">
    <source>
        <dbReference type="ARBA" id="ARBA00022832"/>
    </source>
</evidence>
<proteinExistence type="inferred from homology"/>
<gene>
    <name evidence="7" type="ORF">F4Y42_03740</name>
</gene>
<keyword evidence="4" id="KW-0443">Lipid metabolism</keyword>
<accession>A0A6B0YQR2</accession>